<reference evidence="1 3" key="1">
    <citation type="submission" date="2012-11" db="EMBL/GenBank/DDBJ databases">
        <title>Whole genome sequence of Acetobacter cibinongensis 4H-1.</title>
        <authorList>
            <person name="Azuma Y."/>
            <person name="Higashiura N."/>
            <person name="Hirakawa H."/>
            <person name="Matsushita K."/>
        </authorList>
    </citation>
    <scope>NUCLEOTIDE SEQUENCE [LARGE SCALE GENOMIC DNA]</scope>
    <source>
        <strain evidence="1 3">4H-1</strain>
    </source>
</reference>
<accession>A0A6N3SQ98</accession>
<evidence type="ECO:0000313" key="1">
    <source>
        <dbReference type="EMBL" id="GAN59093.1"/>
    </source>
</evidence>
<evidence type="ECO:0000313" key="4">
    <source>
        <dbReference type="Proteomes" id="UP000321891"/>
    </source>
</evidence>
<evidence type="ECO:0000313" key="3">
    <source>
        <dbReference type="Proteomes" id="UP000032671"/>
    </source>
</evidence>
<name>A0A0D6N0J4_9PROT</name>
<dbReference type="AlphaFoldDB" id="A0A0D6N0J4"/>
<dbReference type="Proteomes" id="UP000321891">
    <property type="component" value="Unassembled WGS sequence"/>
</dbReference>
<dbReference type="EMBL" id="BJVU01000005">
    <property type="protein sequence ID" value="GEL58957.1"/>
    <property type="molecule type" value="Genomic_DNA"/>
</dbReference>
<reference evidence="2 4" key="2">
    <citation type="submission" date="2019-07" db="EMBL/GenBank/DDBJ databases">
        <title>Whole genome shotgun sequence of Acetobacter cibinongensis NBRC 16605.</title>
        <authorList>
            <person name="Hosoyama A."/>
            <person name="Uohara A."/>
            <person name="Ohji S."/>
            <person name="Ichikawa N."/>
        </authorList>
    </citation>
    <scope>NUCLEOTIDE SEQUENCE [LARGE SCALE GENOMIC DNA]</scope>
    <source>
        <strain evidence="2 4">NBRC 16605</strain>
    </source>
</reference>
<keyword evidence="4" id="KW-1185">Reference proteome</keyword>
<gene>
    <name evidence="1" type="ORF">Abci_001_109</name>
    <name evidence="2" type="ORF">ACI01nite_15590</name>
</gene>
<sequence>MGKPYGVLEKQDYALRFVTGISVLTHERENVSSVKYFSQKRYSQKFHIYFLILYQKIIK</sequence>
<evidence type="ECO:0000313" key="2">
    <source>
        <dbReference type="EMBL" id="GEL58957.1"/>
    </source>
</evidence>
<protein>
    <submittedName>
        <fullName evidence="1">Uncharacterized protein</fullName>
    </submittedName>
</protein>
<dbReference type="EMBL" id="BAMV01000001">
    <property type="protein sequence ID" value="GAN59093.1"/>
    <property type="molecule type" value="Genomic_DNA"/>
</dbReference>
<comment type="caution">
    <text evidence="1">The sequence shown here is derived from an EMBL/GenBank/DDBJ whole genome shotgun (WGS) entry which is preliminary data.</text>
</comment>
<accession>A0A0D6N0J4</accession>
<organism evidence="1 3">
    <name type="scientific">Acetobacter cibinongensis</name>
    <dbReference type="NCBI Taxonomy" id="146475"/>
    <lineage>
        <taxon>Bacteria</taxon>
        <taxon>Pseudomonadati</taxon>
        <taxon>Pseudomonadota</taxon>
        <taxon>Alphaproteobacteria</taxon>
        <taxon>Acetobacterales</taxon>
        <taxon>Acetobacteraceae</taxon>
        <taxon>Acetobacter</taxon>
    </lineage>
</organism>
<proteinExistence type="predicted"/>
<dbReference type="STRING" id="1231339.Abci_001_109"/>
<dbReference type="Proteomes" id="UP000032671">
    <property type="component" value="Unassembled WGS sequence"/>
</dbReference>